<dbReference type="EMBL" id="FZQP02005066">
    <property type="protein sequence ID" value="VVD00916.1"/>
    <property type="molecule type" value="Genomic_DNA"/>
</dbReference>
<dbReference type="Proteomes" id="UP000324832">
    <property type="component" value="Unassembled WGS sequence"/>
</dbReference>
<keyword evidence="2" id="KW-1185">Reference proteome</keyword>
<proteinExistence type="predicted"/>
<sequence length="53" mass="6399">MYRHIPRRTDGRWDSKVLEWRPLTGRRSLIAGIRWMRVAQDRSSWKSLAEAFV</sequence>
<accession>A0A5E4QUJ3</accession>
<organism evidence="1 2">
    <name type="scientific">Leptidea sinapis</name>
    <dbReference type="NCBI Taxonomy" id="189913"/>
    <lineage>
        <taxon>Eukaryota</taxon>
        <taxon>Metazoa</taxon>
        <taxon>Ecdysozoa</taxon>
        <taxon>Arthropoda</taxon>
        <taxon>Hexapoda</taxon>
        <taxon>Insecta</taxon>
        <taxon>Pterygota</taxon>
        <taxon>Neoptera</taxon>
        <taxon>Endopterygota</taxon>
        <taxon>Lepidoptera</taxon>
        <taxon>Glossata</taxon>
        <taxon>Ditrysia</taxon>
        <taxon>Papilionoidea</taxon>
        <taxon>Pieridae</taxon>
        <taxon>Dismorphiinae</taxon>
        <taxon>Leptidea</taxon>
    </lineage>
</organism>
<name>A0A5E4QUJ3_9NEOP</name>
<reference evidence="1 2" key="1">
    <citation type="submission" date="2017-07" db="EMBL/GenBank/DDBJ databases">
        <authorList>
            <person name="Talla V."/>
            <person name="Backstrom N."/>
        </authorList>
    </citation>
    <scope>NUCLEOTIDE SEQUENCE [LARGE SCALE GENOMIC DNA]</scope>
</reference>
<gene>
    <name evidence="1" type="ORF">LSINAPIS_LOCUS11461</name>
</gene>
<evidence type="ECO:0000313" key="2">
    <source>
        <dbReference type="Proteomes" id="UP000324832"/>
    </source>
</evidence>
<dbReference type="AlphaFoldDB" id="A0A5E4QUJ3"/>
<evidence type="ECO:0000313" key="1">
    <source>
        <dbReference type="EMBL" id="VVD00916.1"/>
    </source>
</evidence>
<protein>
    <submittedName>
        <fullName evidence="1">Uncharacterized protein</fullName>
    </submittedName>
</protein>